<dbReference type="InterPro" id="IPR006235">
    <property type="entry name" value="OAc-hSer/O-AcSer_sulfhydrylase"/>
</dbReference>
<protein>
    <submittedName>
        <fullName evidence="7">Bifunctional O-acetylhomoserine aminocarboxypropyltransferase/cysteine synthase</fullName>
        <ecNumber evidence="7">2.5.1.49</ecNumber>
    </submittedName>
</protein>
<keyword evidence="4 5" id="KW-0663">Pyridoxal phosphate</keyword>
<dbReference type="PROSITE" id="PS00868">
    <property type="entry name" value="CYS_MET_METAB_PP"/>
    <property type="match status" value="1"/>
</dbReference>
<dbReference type="GO" id="GO:0030170">
    <property type="term" value="F:pyridoxal phosphate binding"/>
    <property type="evidence" value="ECO:0007669"/>
    <property type="project" value="InterPro"/>
</dbReference>
<evidence type="ECO:0000256" key="1">
    <source>
        <dbReference type="ARBA" id="ARBA00001933"/>
    </source>
</evidence>
<dbReference type="InterPro" id="IPR054542">
    <property type="entry name" value="Cys_met_metab_PP"/>
</dbReference>
<comment type="caution">
    <text evidence="7">The sequence shown here is derived from an EMBL/GenBank/DDBJ whole genome shotgun (WGS) entry which is preliminary data.</text>
</comment>
<dbReference type="InterPro" id="IPR015421">
    <property type="entry name" value="PyrdxlP-dep_Trfase_major"/>
</dbReference>
<dbReference type="GO" id="GO:0006535">
    <property type="term" value="P:cysteine biosynthetic process from serine"/>
    <property type="evidence" value="ECO:0007669"/>
    <property type="project" value="TreeGrafter"/>
</dbReference>
<dbReference type="Pfam" id="PF01053">
    <property type="entry name" value="Cys_Met_Meta_PP"/>
    <property type="match status" value="1"/>
</dbReference>
<evidence type="ECO:0000256" key="6">
    <source>
        <dbReference type="RuleBase" id="RU362118"/>
    </source>
</evidence>
<dbReference type="EC" id="2.5.1.49" evidence="7"/>
<comment type="cofactor">
    <cofactor evidence="1 6">
        <name>pyridoxal 5'-phosphate</name>
        <dbReference type="ChEBI" id="CHEBI:597326"/>
    </cofactor>
</comment>
<reference evidence="7 8" key="1">
    <citation type="submission" date="2019-08" db="EMBL/GenBank/DDBJ databases">
        <title>In-depth cultivation of the pig gut microbiome towards novel bacterial diversity and tailored functional studies.</title>
        <authorList>
            <person name="Wylensek D."/>
            <person name="Hitch T.C.A."/>
            <person name="Clavel T."/>
        </authorList>
    </citation>
    <scope>NUCLEOTIDE SEQUENCE [LARGE SCALE GENOMIC DNA]</scope>
    <source>
        <strain evidence="7 8">Oil+RF-744-WCA-WT-13</strain>
    </source>
</reference>
<keyword evidence="3 7" id="KW-0808">Transferase</keyword>
<dbReference type="PIRSF" id="PIRSF001434">
    <property type="entry name" value="CGS"/>
    <property type="match status" value="1"/>
</dbReference>
<gene>
    <name evidence="7" type="ORF">FYJ60_06345</name>
</gene>
<evidence type="ECO:0000256" key="3">
    <source>
        <dbReference type="ARBA" id="ARBA00022679"/>
    </source>
</evidence>
<accession>A0A7X2P7Z7</accession>
<feature type="modified residue" description="N6-(pyridoxal phosphate)lysine" evidence="5">
    <location>
        <position position="207"/>
    </location>
</feature>
<evidence type="ECO:0000313" key="7">
    <source>
        <dbReference type="EMBL" id="MST81932.1"/>
    </source>
</evidence>
<dbReference type="Proteomes" id="UP000466864">
    <property type="component" value="Unassembled WGS sequence"/>
</dbReference>
<dbReference type="GO" id="GO:0071269">
    <property type="term" value="P:L-homocysteine biosynthetic process"/>
    <property type="evidence" value="ECO:0007669"/>
    <property type="project" value="TreeGrafter"/>
</dbReference>
<dbReference type="InterPro" id="IPR015422">
    <property type="entry name" value="PyrdxlP-dep_Trfase_small"/>
</dbReference>
<dbReference type="SUPFAM" id="SSF53383">
    <property type="entry name" value="PLP-dependent transferases"/>
    <property type="match status" value="1"/>
</dbReference>
<evidence type="ECO:0000256" key="4">
    <source>
        <dbReference type="ARBA" id="ARBA00022898"/>
    </source>
</evidence>
<dbReference type="CDD" id="cd00614">
    <property type="entry name" value="CGS_like"/>
    <property type="match status" value="1"/>
</dbReference>
<proteinExistence type="inferred from homology"/>
<dbReference type="GO" id="GO:0005737">
    <property type="term" value="C:cytoplasm"/>
    <property type="evidence" value="ECO:0007669"/>
    <property type="project" value="TreeGrafter"/>
</dbReference>
<evidence type="ECO:0000256" key="2">
    <source>
        <dbReference type="ARBA" id="ARBA00009077"/>
    </source>
</evidence>
<dbReference type="PANTHER" id="PTHR43797">
    <property type="entry name" value="HOMOCYSTEINE/CYSTEINE SYNTHASE"/>
    <property type="match status" value="1"/>
</dbReference>
<organism evidence="7 8">
    <name type="scientific">Bilifractor porci</name>
    <dbReference type="NCBI Taxonomy" id="2606636"/>
    <lineage>
        <taxon>Bacteria</taxon>
        <taxon>Bacillati</taxon>
        <taxon>Bacillota</taxon>
        <taxon>Clostridia</taxon>
        <taxon>Lachnospirales</taxon>
        <taxon>Lachnospiraceae</taxon>
        <taxon>Bilifractor</taxon>
    </lineage>
</organism>
<dbReference type="GO" id="GO:0004124">
    <property type="term" value="F:cysteine synthase activity"/>
    <property type="evidence" value="ECO:0007669"/>
    <property type="project" value="TreeGrafter"/>
</dbReference>
<comment type="similarity">
    <text evidence="2 6">Belongs to the trans-sulfuration enzymes family.</text>
</comment>
<evidence type="ECO:0000313" key="8">
    <source>
        <dbReference type="Proteomes" id="UP000466864"/>
    </source>
</evidence>
<dbReference type="GO" id="GO:0019346">
    <property type="term" value="P:transsulfuration"/>
    <property type="evidence" value="ECO:0007669"/>
    <property type="project" value="InterPro"/>
</dbReference>
<dbReference type="Gene3D" id="3.90.1150.10">
    <property type="entry name" value="Aspartate Aminotransferase, domain 1"/>
    <property type="match status" value="1"/>
</dbReference>
<dbReference type="GO" id="GO:0003961">
    <property type="term" value="F:O-acetylhomoserine aminocarboxypropyltransferase activity"/>
    <property type="evidence" value="ECO:0007669"/>
    <property type="project" value="UniProtKB-EC"/>
</dbReference>
<evidence type="ECO:0000256" key="5">
    <source>
        <dbReference type="PIRSR" id="PIRSR001434-2"/>
    </source>
</evidence>
<dbReference type="RefSeq" id="WP_154457833.1">
    <property type="nucleotide sequence ID" value="NZ_VUMV01000003.1"/>
</dbReference>
<dbReference type="NCBIfam" id="TIGR01326">
    <property type="entry name" value="OAH_OAS_sulfhy"/>
    <property type="match status" value="1"/>
</dbReference>
<sequence>MADFHMETKCVQSGYRPKNGEPREVPIIQSTTFKYDTSADMGKLFDLEASGYFYSRLQNPTNDYVAAKIADMEGGTAAMLTSSGQAANFFAVFNIATAGDHVVASSSIYGGTYNLFHVTMRKMGIDFTFVSPDCTEAELNAAFRPNTKAVFGETIANPALTVFDFEKFSKAAHAHGVPLIIDNTFATPVNCRPFQWGADIVTHSTTKYMDGHGSCVGGAIVDSGNFDWMAHAEKFPGLTTPDDSYHGIVYAERFGKEGAFITKATAQLMRDFGSIPSPYNSYILNIGLESLHCRMKQHCANGLAVAKFLSESDMVEQVSYPSLPGDPYYSRAQKYMNGGNTCGVVSFRIKGSRTDAEAFMKHLKIFAIETHVADARSCCLHPASSTHRQLSDQELLDAGISSNLIRMSCGLENTEDLVQDIAQALDAVKASR</sequence>
<dbReference type="AlphaFoldDB" id="A0A7X2P7Z7"/>
<dbReference type="PANTHER" id="PTHR43797:SF3">
    <property type="entry name" value="O-ACETYLHOMOSERINE SULFHYDRYLASE"/>
    <property type="match status" value="1"/>
</dbReference>
<dbReference type="InterPro" id="IPR000277">
    <property type="entry name" value="Cys/Met-Metab_PyrdxlP-dep_enz"/>
</dbReference>
<dbReference type="InterPro" id="IPR015424">
    <property type="entry name" value="PyrdxlP-dep_Trfase"/>
</dbReference>
<dbReference type="FunFam" id="3.40.640.10:FF:000035">
    <property type="entry name" value="O-succinylhomoserine sulfhydrylase"/>
    <property type="match status" value="1"/>
</dbReference>
<dbReference type="Gene3D" id="3.40.640.10">
    <property type="entry name" value="Type I PLP-dependent aspartate aminotransferase-like (Major domain)"/>
    <property type="match status" value="1"/>
</dbReference>
<dbReference type="EMBL" id="VUMV01000003">
    <property type="protein sequence ID" value="MST81932.1"/>
    <property type="molecule type" value="Genomic_DNA"/>
</dbReference>
<name>A0A7X2P7Z7_9FIRM</name>
<keyword evidence="8" id="KW-1185">Reference proteome</keyword>